<evidence type="ECO:0000313" key="2">
    <source>
        <dbReference type="EMBL" id="CAL0300170.1"/>
    </source>
</evidence>
<evidence type="ECO:0000256" key="1">
    <source>
        <dbReference type="SAM" id="MobiDB-lite"/>
    </source>
</evidence>
<evidence type="ECO:0000313" key="3">
    <source>
        <dbReference type="Proteomes" id="UP001497480"/>
    </source>
</evidence>
<protein>
    <submittedName>
        <fullName evidence="2">Uncharacterized protein</fullName>
    </submittedName>
</protein>
<dbReference type="AlphaFoldDB" id="A0AAV1VT26"/>
<organism evidence="2 3">
    <name type="scientific">Lupinus luteus</name>
    <name type="common">European yellow lupine</name>
    <dbReference type="NCBI Taxonomy" id="3873"/>
    <lineage>
        <taxon>Eukaryota</taxon>
        <taxon>Viridiplantae</taxon>
        <taxon>Streptophyta</taxon>
        <taxon>Embryophyta</taxon>
        <taxon>Tracheophyta</taxon>
        <taxon>Spermatophyta</taxon>
        <taxon>Magnoliopsida</taxon>
        <taxon>eudicotyledons</taxon>
        <taxon>Gunneridae</taxon>
        <taxon>Pentapetalae</taxon>
        <taxon>rosids</taxon>
        <taxon>fabids</taxon>
        <taxon>Fabales</taxon>
        <taxon>Fabaceae</taxon>
        <taxon>Papilionoideae</taxon>
        <taxon>50 kb inversion clade</taxon>
        <taxon>genistoids sensu lato</taxon>
        <taxon>core genistoids</taxon>
        <taxon>Genisteae</taxon>
        <taxon>Lupinus</taxon>
    </lineage>
</organism>
<gene>
    <name evidence="2" type="ORF">LLUT_LOCUS1230</name>
</gene>
<proteinExistence type="predicted"/>
<dbReference type="Proteomes" id="UP001497480">
    <property type="component" value="Unassembled WGS sequence"/>
</dbReference>
<name>A0AAV1VT26_LUPLU</name>
<keyword evidence="3" id="KW-1185">Reference proteome</keyword>
<comment type="caution">
    <text evidence="2">The sequence shown here is derived from an EMBL/GenBank/DDBJ whole genome shotgun (WGS) entry which is preliminary data.</text>
</comment>
<sequence>MTCCLPPIPLDGCVAYLLALRPMRCSPQFAGDLLDNFGPTFVLLNQSGTFVPTGPEMDSVRRNKRMFGTKVDEMQFTGPSNSCTPSNSGPTSDAKRSSEMKSTLLVDMSNSVFLPYDMTLMDLDASNYPGKVPVADGSGTR</sequence>
<reference evidence="2 3" key="1">
    <citation type="submission" date="2024-03" db="EMBL/GenBank/DDBJ databases">
        <authorList>
            <person name="Martinez-Hernandez J."/>
        </authorList>
    </citation>
    <scope>NUCLEOTIDE SEQUENCE [LARGE SCALE GENOMIC DNA]</scope>
</reference>
<feature type="region of interest" description="Disordered" evidence="1">
    <location>
        <begin position="75"/>
        <end position="101"/>
    </location>
</feature>
<dbReference type="EMBL" id="CAXHTB010000001">
    <property type="protein sequence ID" value="CAL0300170.1"/>
    <property type="molecule type" value="Genomic_DNA"/>
</dbReference>
<accession>A0AAV1VT26</accession>
<feature type="compositionally biased region" description="Polar residues" evidence="1">
    <location>
        <begin position="77"/>
        <end position="91"/>
    </location>
</feature>